<dbReference type="Gene3D" id="3.40.630.40">
    <property type="entry name" value="Zn-dependent exopeptidases"/>
    <property type="match status" value="1"/>
</dbReference>
<comment type="similarity">
    <text evidence="2">Belongs to the N-acetylmuramoyl-L-alanine amidase 3 family.</text>
</comment>
<dbReference type="PANTHER" id="PTHR30404:SF6">
    <property type="entry name" value="N-ACETYLMURAMOYL-L-ALANINE AMIDASE AMIB"/>
    <property type="match status" value="1"/>
</dbReference>
<dbReference type="Pfam" id="PF01520">
    <property type="entry name" value="Amidase_3"/>
    <property type="match status" value="1"/>
</dbReference>
<dbReference type="Gene3D" id="2.60.40.3500">
    <property type="match status" value="1"/>
</dbReference>
<dbReference type="GO" id="GO:0009253">
    <property type="term" value="P:peptidoglycan catabolic process"/>
    <property type="evidence" value="ECO:0007669"/>
    <property type="project" value="InterPro"/>
</dbReference>
<dbReference type="GO" id="GO:0030288">
    <property type="term" value="C:outer membrane-bounded periplasmic space"/>
    <property type="evidence" value="ECO:0007669"/>
    <property type="project" value="TreeGrafter"/>
</dbReference>
<dbReference type="SUPFAM" id="SSF53187">
    <property type="entry name" value="Zn-dependent exopeptidases"/>
    <property type="match status" value="1"/>
</dbReference>
<evidence type="ECO:0000256" key="1">
    <source>
        <dbReference type="ARBA" id="ARBA00001561"/>
    </source>
</evidence>
<evidence type="ECO:0000256" key="3">
    <source>
        <dbReference type="ARBA" id="ARBA00011901"/>
    </source>
</evidence>
<feature type="domain" description="LysM" evidence="7">
    <location>
        <begin position="469"/>
        <end position="512"/>
    </location>
</feature>
<dbReference type="Pfam" id="PF01476">
    <property type="entry name" value="LysM"/>
    <property type="match status" value="2"/>
</dbReference>
<evidence type="ECO:0000313" key="9">
    <source>
        <dbReference type="Proteomes" id="UP000233467"/>
    </source>
</evidence>
<evidence type="ECO:0000256" key="4">
    <source>
        <dbReference type="ARBA" id="ARBA00022801"/>
    </source>
</evidence>
<keyword evidence="5" id="KW-0961">Cell wall biogenesis/degradation</keyword>
<feature type="domain" description="LysM" evidence="7">
    <location>
        <begin position="533"/>
        <end position="576"/>
    </location>
</feature>
<protein>
    <recommendedName>
        <fullName evidence="3">N-acetylmuramoyl-L-alanine amidase</fullName>
        <ecNumber evidence="3">3.5.1.28</ecNumber>
    </recommendedName>
</protein>
<dbReference type="Gene3D" id="3.10.350.10">
    <property type="entry name" value="LysM domain"/>
    <property type="match status" value="2"/>
</dbReference>
<feature type="signal peptide" evidence="6">
    <location>
        <begin position="1"/>
        <end position="18"/>
    </location>
</feature>
<evidence type="ECO:0000313" key="8">
    <source>
        <dbReference type="EMBL" id="PKQ81492.1"/>
    </source>
</evidence>
<dbReference type="Pfam" id="PF11741">
    <property type="entry name" value="AMIN"/>
    <property type="match status" value="1"/>
</dbReference>
<dbReference type="InterPro" id="IPR018392">
    <property type="entry name" value="LysM"/>
</dbReference>
<name>A0A2N3J5C0_AERSO</name>
<dbReference type="PANTHER" id="PTHR30404">
    <property type="entry name" value="N-ACETYLMURAMOYL-L-ALANINE AMIDASE"/>
    <property type="match status" value="1"/>
</dbReference>
<dbReference type="GO" id="GO:0008745">
    <property type="term" value="F:N-acetylmuramoyl-L-alanine amidase activity"/>
    <property type="evidence" value="ECO:0007669"/>
    <property type="project" value="UniProtKB-EC"/>
</dbReference>
<evidence type="ECO:0000256" key="5">
    <source>
        <dbReference type="ARBA" id="ARBA00023316"/>
    </source>
</evidence>
<accession>A0A2N3J5C0</accession>
<feature type="chain" id="PRO_5014962842" description="N-acetylmuramoyl-L-alanine amidase" evidence="6">
    <location>
        <begin position="19"/>
        <end position="579"/>
    </location>
</feature>
<dbReference type="Proteomes" id="UP000233467">
    <property type="component" value="Unassembled WGS sequence"/>
</dbReference>
<comment type="caution">
    <text evidence="8">The sequence shown here is derived from an EMBL/GenBank/DDBJ whole genome shotgun (WGS) entry which is preliminary data.</text>
</comment>
<keyword evidence="9" id="KW-1185">Reference proteome</keyword>
<organism evidence="8 9">
    <name type="scientific">Aeromonas sobria</name>
    <dbReference type="NCBI Taxonomy" id="646"/>
    <lineage>
        <taxon>Bacteria</taxon>
        <taxon>Pseudomonadati</taxon>
        <taxon>Pseudomonadota</taxon>
        <taxon>Gammaproteobacteria</taxon>
        <taxon>Aeromonadales</taxon>
        <taxon>Aeromonadaceae</taxon>
        <taxon>Aeromonas</taxon>
    </lineage>
</organism>
<keyword evidence="6" id="KW-0732">Signal</keyword>
<dbReference type="AlphaFoldDB" id="A0A2N3J5C0"/>
<evidence type="ECO:0000256" key="2">
    <source>
        <dbReference type="ARBA" id="ARBA00010860"/>
    </source>
</evidence>
<dbReference type="EC" id="3.5.1.28" evidence="3"/>
<dbReference type="InterPro" id="IPR021731">
    <property type="entry name" value="AMIN_dom"/>
</dbReference>
<proteinExistence type="inferred from homology"/>
<dbReference type="SMART" id="SM00257">
    <property type="entry name" value="LysM"/>
    <property type="match status" value="2"/>
</dbReference>
<reference evidence="8 9" key="1">
    <citation type="journal article" date="2017" name="Front. Microbiol.">
        <title>Strong Genomic and Phenotypic Heterogeneity in the Aeromonas sobria Species Complex.</title>
        <authorList>
            <person name="Gauthier J."/>
            <person name="Vincent A.T."/>
            <person name="Charette S.J."/>
            <person name="Derome N."/>
        </authorList>
    </citation>
    <scope>NUCLEOTIDE SEQUENCE [LARGE SCALE GENOMIC DNA]</scope>
    <source>
        <strain evidence="8 9">TM18</strain>
    </source>
</reference>
<dbReference type="InterPro" id="IPR002508">
    <property type="entry name" value="MurNAc-LAA_cat"/>
</dbReference>
<gene>
    <name evidence="8" type="ORF">CJP16_04540</name>
</gene>
<dbReference type="SUPFAM" id="SSF54106">
    <property type="entry name" value="LysM domain"/>
    <property type="match status" value="2"/>
</dbReference>
<dbReference type="SMART" id="SM00646">
    <property type="entry name" value="Ami_3"/>
    <property type="match status" value="1"/>
</dbReference>
<dbReference type="GO" id="GO:0071555">
    <property type="term" value="P:cell wall organization"/>
    <property type="evidence" value="ECO:0007669"/>
    <property type="project" value="UniProtKB-KW"/>
</dbReference>
<dbReference type="InterPro" id="IPR050695">
    <property type="entry name" value="N-acetylmuramoyl_amidase_3"/>
</dbReference>
<dbReference type="CDD" id="cd02696">
    <property type="entry name" value="MurNAc-LAA"/>
    <property type="match status" value="1"/>
</dbReference>
<dbReference type="PROSITE" id="PS51782">
    <property type="entry name" value="LYSM"/>
    <property type="match status" value="2"/>
</dbReference>
<evidence type="ECO:0000259" key="7">
    <source>
        <dbReference type="PROSITE" id="PS51782"/>
    </source>
</evidence>
<comment type="catalytic activity">
    <reaction evidence="1">
        <text>Hydrolyzes the link between N-acetylmuramoyl residues and L-amino acid residues in certain cell-wall glycopeptides.</text>
        <dbReference type="EC" id="3.5.1.28"/>
    </reaction>
</comment>
<dbReference type="InterPro" id="IPR036779">
    <property type="entry name" value="LysM_dom_sf"/>
</dbReference>
<dbReference type="CDD" id="cd00118">
    <property type="entry name" value="LysM"/>
    <property type="match status" value="2"/>
</dbReference>
<evidence type="ECO:0000256" key="6">
    <source>
        <dbReference type="SAM" id="SignalP"/>
    </source>
</evidence>
<sequence length="579" mass="62781">MRLILVFALSLMALPSWANQLKSVRIWPSPDNTRVVLDMSSAPNFNYFTLNGPDRLVIDLKGASNAANLARVENNSELVRKIRQSTPLEKGGLRLVLDLSSTIKPVVFPLAPAGPYGHRLVIDLPYEEKRSAAAAQPVPVSGKHRGVVIAIDPGHGGEDPGSIGPRRTYEKRVTMAVSQKLAALIDREPGMRAVLTRRGDYFVDLNKRSEIARKAKADLLVSVHADSFHNSTPRGASVWVLSTNRANREMGSWLEKQEKQGELLGGVGKVLAESDPNPYLAQTFLDLSMDKSRAEGYDVSRQILRSMGKVAKLHKKEPEHASLAVLKAPDIPSVLVETGFISNHAEEKLLANTSYQDQLARAIFEGIRNYYRAHPTKGAMLTGKGQASQPAAVSRPVVTKQPVSRPQQVQSQPVVTNKMPATTVRDGGAPVSSVSSGSGAGVIKPYSAATASPSAPVSSVGANDKSGMTRHVVTRGESLSRLAEKNGVSQARLVEINNLKSRDVQIGQVLYIPRSGQPAQATRTQSNNQPQMIRHVVARGESLSRLAEKHGVSQARLVEINKLKSRDIQVGQVLYIPQN</sequence>
<dbReference type="EMBL" id="NQMM01000015">
    <property type="protein sequence ID" value="PKQ81492.1"/>
    <property type="molecule type" value="Genomic_DNA"/>
</dbReference>
<dbReference type="RefSeq" id="WP_101323770.1">
    <property type="nucleotide sequence ID" value="NZ_NQMM01000015.1"/>
</dbReference>
<keyword evidence="4" id="KW-0378">Hydrolase</keyword>